<evidence type="ECO:0000313" key="4">
    <source>
        <dbReference type="Proteomes" id="UP000030671"/>
    </source>
</evidence>
<keyword evidence="4" id="KW-1185">Reference proteome</keyword>
<proteinExistence type="predicted"/>
<feature type="domain" description="DUF6534" evidence="2">
    <location>
        <begin position="1"/>
        <end position="59"/>
    </location>
</feature>
<dbReference type="InterPro" id="IPR045339">
    <property type="entry name" value="DUF6534"/>
</dbReference>
<protein>
    <recommendedName>
        <fullName evidence="2">DUF6534 domain-containing protein</fullName>
    </recommendedName>
</protein>
<sequence length="133" mass="14659">MLNRLIRFTVASGAITAFAMVIHIGLYYSAPNTNLYTLTAMTTSKLYTNSVLASLNSRRALASKTSDPFIESFAASTPTGPLVHVSRHIEFSRPNESQSIEPRDSETRDKVLAIRPSSSDFMMMDLSKNSSHV</sequence>
<dbReference type="KEGG" id="hir:HETIRDRAFT_422747"/>
<accession>W4JRS6</accession>
<feature type="transmembrane region" description="Helical" evidence="1">
    <location>
        <begin position="6"/>
        <end position="28"/>
    </location>
</feature>
<dbReference type="AlphaFoldDB" id="W4JRS6"/>
<evidence type="ECO:0000259" key="2">
    <source>
        <dbReference type="Pfam" id="PF20152"/>
    </source>
</evidence>
<keyword evidence="1" id="KW-0812">Transmembrane</keyword>
<organism evidence="3 4">
    <name type="scientific">Heterobasidion irregulare (strain TC 32-1)</name>
    <dbReference type="NCBI Taxonomy" id="747525"/>
    <lineage>
        <taxon>Eukaryota</taxon>
        <taxon>Fungi</taxon>
        <taxon>Dikarya</taxon>
        <taxon>Basidiomycota</taxon>
        <taxon>Agaricomycotina</taxon>
        <taxon>Agaricomycetes</taxon>
        <taxon>Russulales</taxon>
        <taxon>Bondarzewiaceae</taxon>
        <taxon>Heterobasidion</taxon>
        <taxon>Heterobasidion annosum species complex</taxon>
    </lineage>
</organism>
<dbReference type="GeneID" id="20673845"/>
<dbReference type="Proteomes" id="UP000030671">
    <property type="component" value="Unassembled WGS sequence"/>
</dbReference>
<evidence type="ECO:0000256" key="1">
    <source>
        <dbReference type="SAM" id="Phobius"/>
    </source>
</evidence>
<dbReference type="HOGENOM" id="CLU_1906983_0_0_1"/>
<dbReference type="RefSeq" id="XP_009552385.1">
    <property type="nucleotide sequence ID" value="XM_009554090.1"/>
</dbReference>
<keyword evidence="1" id="KW-0472">Membrane</keyword>
<dbReference type="OrthoDB" id="3070057at2759"/>
<dbReference type="InParanoid" id="W4JRS6"/>
<name>W4JRS6_HETIT</name>
<reference evidence="3 4" key="1">
    <citation type="journal article" date="2012" name="New Phytol.">
        <title>Insight into trade-off between wood decay and parasitism from the genome of a fungal forest pathogen.</title>
        <authorList>
            <person name="Olson A."/>
            <person name="Aerts A."/>
            <person name="Asiegbu F."/>
            <person name="Belbahri L."/>
            <person name="Bouzid O."/>
            <person name="Broberg A."/>
            <person name="Canback B."/>
            <person name="Coutinho P.M."/>
            <person name="Cullen D."/>
            <person name="Dalman K."/>
            <person name="Deflorio G."/>
            <person name="van Diepen L.T."/>
            <person name="Dunand C."/>
            <person name="Duplessis S."/>
            <person name="Durling M."/>
            <person name="Gonthier P."/>
            <person name="Grimwood J."/>
            <person name="Fossdal C.G."/>
            <person name="Hansson D."/>
            <person name="Henrissat B."/>
            <person name="Hietala A."/>
            <person name="Himmelstrand K."/>
            <person name="Hoffmeister D."/>
            <person name="Hogberg N."/>
            <person name="James T.Y."/>
            <person name="Karlsson M."/>
            <person name="Kohler A."/>
            <person name="Kues U."/>
            <person name="Lee Y.H."/>
            <person name="Lin Y.C."/>
            <person name="Lind M."/>
            <person name="Lindquist E."/>
            <person name="Lombard V."/>
            <person name="Lucas S."/>
            <person name="Lunden K."/>
            <person name="Morin E."/>
            <person name="Murat C."/>
            <person name="Park J."/>
            <person name="Raffaello T."/>
            <person name="Rouze P."/>
            <person name="Salamov A."/>
            <person name="Schmutz J."/>
            <person name="Solheim H."/>
            <person name="Stahlberg J."/>
            <person name="Velez H."/>
            <person name="de Vries R.P."/>
            <person name="Wiebenga A."/>
            <person name="Woodward S."/>
            <person name="Yakovlev I."/>
            <person name="Garbelotto M."/>
            <person name="Martin F."/>
            <person name="Grigoriev I.V."/>
            <person name="Stenlid J."/>
        </authorList>
    </citation>
    <scope>NUCLEOTIDE SEQUENCE [LARGE SCALE GENOMIC DNA]</scope>
    <source>
        <strain evidence="3 4">TC 32-1</strain>
    </source>
</reference>
<dbReference type="Pfam" id="PF20152">
    <property type="entry name" value="DUF6534"/>
    <property type="match status" value="1"/>
</dbReference>
<gene>
    <name evidence="3" type="ORF">HETIRDRAFT_422747</name>
</gene>
<dbReference type="EMBL" id="KI925465">
    <property type="protein sequence ID" value="ETW76174.1"/>
    <property type="molecule type" value="Genomic_DNA"/>
</dbReference>
<keyword evidence="1" id="KW-1133">Transmembrane helix</keyword>
<evidence type="ECO:0000313" key="3">
    <source>
        <dbReference type="EMBL" id="ETW76174.1"/>
    </source>
</evidence>